<evidence type="ECO:0000313" key="1">
    <source>
        <dbReference type="EMBL" id="JAH86760.1"/>
    </source>
</evidence>
<organism evidence="1">
    <name type="scientific">Anguilla anguilla</name>
    <name type="common">European freshwater eel</name>
    <name type="synonym">Muraena anguilla</name>
    <dbReference type="NCBI Taxonomy" id="7936"/>
    <lineage>
        <taxon>Eukaryota</taxon>
        <taxon>Metazoa</taxon>
        <taxon>Chordata</taxon>
        <taxon>Craniata</taxon>
        <taxon>Vertebrata</taxon>
        <taxon>Euteleostomi</taxon>
        <taxon>Actinopterygii</taxon>
        <taxon>Neopterygii</taxon>
        <taxon>Teleostei</taxon>
        <taxon>Anguilliformes</taxon>
        <taxon>Anguillidae</taxon>
        <taxon>Anguilla</taxon>
    </lineage>
</organism>
<accession>A0A0E9WB43</accession>
<proteinExistence type="predicted"/>
<dbReference type="AlphaFoldDB" id="A0A0E9WB43"/>
<reference evidence="1" key="2">
    <citation type="journal article" date="2015" name="Fish Shellfish Immunol.">
        <title>Early steps in the European eel (Anguilla anguilla)-Vibrio vulnificus interaction in the gills: Role of the RtxA13 toxin.</title>
        <authorList>
            <person name="Callol A."/>
            <person name="Pajuelo D."/>
            <person name="Ebbesson L."/>
            <person name="Teles M."/>
            <person name="MacKenzie S."/>
            <person name="Amaro C."/>
        </authorList>
    </citation>
    <scope>NUCLEOTIDE SEQUENCE</scope>
</reference>
<sequence>MINPERNLPVCCMWTLCTAPPPPSPPLLMCSNSSNWPKRRNWRMPVLA</sequence>
<reference evidence="1" key="1">
    <citation type="submission" date="2014-11" db="EMBL/GenBank/DDBJ databases">
        <authorList>
            <person name="Amaro Gonzalez C."/>
        </authorList>
    </citation>
    <scope>NUCLEOTIDE SEQUENCE</scope>
</reference>
<dbReference type="EMBL" id="GBXM01021817">
    <property type="protein sequence ID" value="JAH86760.1"/>
    <property type="molecule type" value="Transcribed_RNA"/>
</dbReference>
<name>A0A0E9WB43_ANGAN</name>
<protein>
    <submittedName>
        <fullName evidence="1">Uncharacterized protein</fullName>
    </submittedName>
</protein>